<name>A0A7X3ILI8_9BACL</name>
<dbReference type="AlphaFoldDB" id="A0A7X3ILI8"/>
<keyword evidence="3" id="KW-1185">Reference proteome</keyword>
<dbReference type="Pfam" id="PF01546">
    <property type="entry name" value="Peptidase_M20"/>
    <property type="match status" value="1"/>
</dbReference>
<evidence type="ECO:0000313" key="2">
    <source>
        <dbReference type="EMBL" id="MWV45656.1"/>
    </source>
</evidence>
<proteinExistence type="predicted"/>
<dbReference type="NCBIfam" id="TIGR01891">
    <property type="entry name" value="amidohydrolases"/>
    <property type="match status" value="1"/>
</dbReference>
<dbReference type="SUPFAM" id="SSF53187">
    <property type="entry name" value="Zn-dependent exopeptidases"/>
    <property type="match status" value="1"/>
</dbReference>
<evidence type="ECO:0000256" key="1">
    <source>
        <dbReference type="SAM" id="MobiDB-lite"/>
    </source>
</evidence>
<evidence type="ECO:0000313" key="3">
    <source>
        <dbReference type="Proteomes" id="UP000460318"/>
    </source>
</evidence>
<gene>
    <name evidence="2" type="ORF">GRF59_18750</name>
</gene>
<protein>
    <submittedName>
        <fullName evidence="2">Amidohydrolase</fullName>
    </submittedName>
</protein>
<dbReference type="SUPFAM" id="SSF55031">
    <property type="entry name" value="Bacterial exopeptidase dimerisation domain"/>
    <property type="match status" value="1"/>
</dbReference>
<sequence length="396" mass="44956">MVEVYEELRRIRRDLHQIPELAGAESQTRGYIERYILQHTRQIRIDHHSEKGLIACYDGGPQLPTVAFRAEMDGLPIQDAKEVAYKSRHEGIHHACGHDAHMAIVLQLLRWVDESAPRVNLIFIFQPAEEVWGGARELIPLLQGRNIAYMFALHVTPDLYPGYFSLRSGPALAGCLTAELELELYAGHAADRQDFMAVLAEVHAFQQSYNDGRRLCRITHVETNGYYNVIPDRLQLFLSFRSADEEVNRNGYGQLLRKLGGAEAVRGIRSSRVISEYPAYANDPILTDRIQGLLGKRFGTGYVLESPFLFSSDDFAFYARDLPDVRTCYYFIGAYIREHNAVHTAQFDIGETALLYGYESFRAVIRMFEQAGQRAATPPNSEDRSDKDESISPLHI</sequence>
<dbReference type="Gene3D" id="3.40.630.10">
    <property type="entry name" value="Zn peptidases"/>
    <property type="match status" value="1"/>
</dbReference>
<comment type="caution">
    <text evidence="2">The sequence shown here is derived from an EMBL/GenBank/DDBJ whole genome shotgun (WGS) entry which is preliminary data.</text>
</comment>
<dbReference type="Gene3D" id="3.30.70.360">
    <property type="match status" value="1"/>
</dbReference>
<reference evidence="2 3" key="1">
    <citation type="submission" date="2019-12" db="EMBL/GenBank/DDBJ databases">
        <title>Paenibacillus sp. nov., an endophytic bacterium isolated from the stem of Dendrobium.</title>
        <authorList>
            <person name="Zhao R."/>
        </authorList>
    </citation>
    <scope>NUCLEOTIDE SEQUENCE [LARGE SCALE GENOMIC DNA]</scope>
    <source>
        <strain evidence="2 3">HJL G12</strain>
    </source>
</reference>
<dbReference type="InterPro" id="IPR017439">
    <property type="entry name" value="Amidohydrolase"/>
</dbReference>
<feature type="region of interest" description="Disordered" evidence="1">
    <location>
        <begin position="373"/>
        <end position="396"/>
    </location>
</feature>
<dbReference type="PANTHER" id="PTHR11014">
    <property type="entry name" value="PEPTIDASE M20 FAMILY MEMBER"/>
    <property type="match status" value="1"/>
</dbReference>
<feature type="compositionally biased region" description="Basic and acidic residues" evidence="1">
    <location>
        <begin position="381"/>
        <end position="390"/>
    </location>
</feature>
<organism evidence="2 3">
    <name type="scientific">Paenibacillus dendrobii</name>
    <dbReference type="NCBI Taxonomy" id="2691084"/>
    <lineage>
        <taxon>Bacteria</taxon>
        <taxon>Bacillati</taxon>
        <taxon>Bacillota</taxon>
        <taxon>Bacilli</taxon>
        <taxon>Bacillales</taxon>
        <taxon>Paenibacillaceae</taxon>
        <taxon>Paenibacillus</taxon>
    </lineage>
</organism>
<accession>A0A7X3ILI8</accession>
<dbReference type="EMBL" id="WUBI01000003">
    <property type="protein sequence ID" value="MWV45656.1"/>
    <property type="molecule type" value="Genomic_DNA"/>
</dbReference>
<dbReference type="RefSeq" id="WP_160499261.1">
    <property type="nucleotide sequence ID" value="NZ_WUBI01000003.1"/>
</dbReference>
<dbReference type="GO" id="GO:0016787">
    <property type="term" value="F:hydrolase activity"/>
    <property type="evidence" value="ECO:0007669"/>
    <property type="project" value="UniProtKB-KW"/>
</dbReference>
<dbReference type="InterPro" id="IPR036264">
    <property type="entry name" value="Bact_exopeptidase_dim_dom"/>
</dbReference>
<dbReference type="InterPro" id="IPR002933">
    <property type="entry name" value="Peptidase_M20"/>
</dbReference>
<dbReference type="Proteomes" id="UP000460318">
    <property type="component" value="Unassembled WGS sequence"/>
</dbReference>
<keyword evidence="2" id="KW-0378">Hydrolase</keyword>
<dbReference type="PANTHER" id="PTHR11014:SF63">
    <property type="entry name" value="METALLOPEPTIDASE, PUTATIVE (AFU_ORTHOLOGUE AFUA_6G09600)-RELATED"/>
    <property type="match status" value="1"/>
</dbReference>